<feature type="domain" description="FAS1" evidence="2">
    <location>
        <begin position="179"/>
        <end position="331"/>
    </location>
</feature>
<dbReference type="InterPro" id="IPR036378">
    <property type="entry name" value="FAS1_dom_sf"/>
</dbReference>
<comment type="caution">
    <text evidence="3">The sequence shown here is derived from an EMBL/GenBank/DDBJ whole genome shotgun (WGS) entry which is preliminary data.</text>
</comment>
<dbReference type="PROSITE" id="PS50213">
    <property type="entry name" value="FAS1"/>
    <property type="match status" value="2"/>
</dbReference>
<dbReference type="InterPro" id="IPR050904">
    <property type="entry name" value="Adhesion/Biosynth-related"/>
</dbReference>
<accession>A0A081D7E2</accession>
<reference evidence="3 4" key="1">
    <citation type="journal article" date="2014" name="Genome Announc.">
        <title>Draft Genome Sequences of Marine Flavobacterium Nonlabens Strains NR17, NR24, NR27, NR32, NR33, and Ara13.</title>
        <authorList>
            <person name="Nakanishi M."/>
            <person name="Meirelles P."/>
            <person name="Suzuki R."/>
            <person name="Takatani N."/>
            <person name="Mino S."/>
            <person name="Suda W."/>
            <person name="Oshima K."/>
            <person name="Hattori M."/>
            <person name="Ohkuma M."/>
            <person name="Hosokawa M."/>
            <person name="Miyashita K."/>
            <person name="Thompson F.L."/>
            <person name="Niwa A."/>
            <person name="Sawabe T."/>
            <person name="Sawabe T."/>
        </authorList>
    </citation>
    <scope>NUCLEOTIDE SEQUENCE [LARGE SCALE GENOMIC DNA]</scope>
    <source>
        <strain evidence="4">JCM19296</strain>
    </source>
</reference>
<dbReference type="SUPFAM" id="SSF82153">
    <property type="entry name" value="FAS1 domain"/>
    <property type="match status" value="2"/>
</dbReference>
<dbReference type="Pfam" id="PF02469">
    <property type="entry name" value="Fasciclin"/>
    <property type="match status" value="1"/>
</dbReference>
<dbReference type="AlphaFoldDB" id="A0A081D7E2"/>
<feature type="signal peptide" evidence="1">
    <location>
        <begin position="1"/>
        <end position="21"/>
    </location>
</feature>
<name>A0A081D7E2_NONUL</name>
<proteinExistence type="predicted"/>
<dbReference type="PANTHER" id="PTHR10900">
    <property type="entry name" value="PERIOSTIN-RELATED"/>
    <property type="match status" value="1"/>
</dbReference>
<feature type="chain" id="PRO_5001756471" description="FAS1 domain-containing protein" evidence="1">
    <location>
        <begin position="22"/>
        <end position="332"/>
    </location>
</feature>
<evidence type="ECO:0000259" key="2">
    <source>
        <dbReference type="PROSITE" id="PS50213"/>
    </source>
</evidence>
<evidence type="ECO:0000313" key="3">
    <source>
        <dbReference type="EMBL" id="GAK74838.1"/>
    </source>
</evidence>
<dbReference type="Proteomes" id="UP000028980">
    <property type="component" value="Unassembled WGS sequence"/>
</dbReference>
<keyword evidence="1" id="KW-0732">Signal</keyword>
<dbReference type="Gene3D" id="2.30.180.10">
    <property type="entry name" value="FAS1 domain"/>
    <property type="match status" value="2"/>
</dbReference>
<evidence type="ECO:0000256" key="1">
    <source>
        <dbReference type="SAM" id="SignalP"/>
    </source>
</evidence>
<evidence type="ECO:0000313" key="4">
    <source>
        <dbReference type="Proteomes" id="UP000028980"/>
    </source>
</evidence>
<dbReference type="PANTHER" id="PTHR10900:SF77">
    <property type="entry name" value="FI19380P1"/>
    <property type="match status" value="1"/>
</dbReference>
<dbReference type="InterPro" id="IPR000782">
    <property type="entry name" value="FAS1_domain"/>
</dbReference>
<sequence length="332" mass="36307">MKNFTLLLKLSLIAAFFVSCSGDELTNADLYQEEVPQKIADYVGSDSNYTIFNDAILGSEIQDWLAHQENITLFAPTNVAFENYLSQNGMTSINQIPQDELAQLLKNHVIQSELLISDLNTVEELFVETMAQTSFESSSHVMSIISNHDGLKINGVPVITPDMLFVNGVVHSVDQIVELSTARTFINECLEFSSFKSLIEASADSSTAFTTLESKFQSGLSQELTVFVPDNAAVDTFLAGLNAGDTNNNIAQSINFAISTQLSFQENYEVSELSDGLVISTLGSDVSTSMNSQSDITFSTGPFSEVVKFRSQDFTSIQTSNGILLLTDKVLF</sequence>
<dbReference type="EMBL" id="BBLG01000001">
    <property type="protein sequence ID" value="GAK74838.1"/>
    <property type="molecule type" value="Genomic_DNA"/>
</dbReference>
<protein>
    <recommendedName>
        <fullName evidence="2">FAS1 domain-containing protein</fullName>
    </recommendedName>
</protein>
<dbReference type="PROSITE" id="PS51257">
    <property type="entry name" value="PROKAR_LIPOPROTEIN"/>
    <property type="match status" value="1"/>
</dbReference>
<organism evidence="3 4">
    <name type="scientific">Nonlabens ulvanivorans</name>
    <name type="common">Persicivirga ulvanivorans</name>
    <dbReference type="NCBI Taxonomy" id="906888"/>
    <lineage>
        <taxon>Bacteria</taxon>
        <taxon>Pseudomonadati</taxon>
        <taxon>Bacteroidota</taxon>
        <taxon>Flavobacteriia</taxon>
        <taxon>Flavobacteriales</taxon>
        <taxon>Flavobacteriaceae</taxon>
        <taxon>Nonlabens</taxon>
    </lineage>
</organism>
<dbReference type="SMART" id="SM00554">
    <property type="entry name" value="FAS1"/>
    <property type="match status" value="1"/>
</dbReference>
<feature type="domain" description="FAS1" evidence="2">
    <location>
        <begin position="36"/>
        <end position="177"/>
    </location>
</feature>
<gene>
    <name evidence="3" type="ORF">JCM19296_416</name>
</gene>